<sequence length="193" mass="20109">MKKLLIGLAALPLAGCISFGEKPPKALLTLSSTEQVPVGREQSSAGARTVTIQVPVVPQELATNRIPVQSNLTDVAYVRDAQWVELPARQFARVMSDTVAARTGRVVLSGAQAMGSPGARLSGELRTFGVDAGASAAVVTFDAALVRDEGGALEKQRFEVRVPVAAIEAAPVAVALNQAANQVAVQVADWVGR</sequence>
<keyword evidence="3" id="KW-1185">Reference proteome</keyword>
<evidence type="ECO:0000259" key="1">
    <source>
        <dbReference type="Pfam" id="PF03886"/>
    </source>
</evidence>
<comment type="caution">
    <text evidence="2">The sequence shown here is derived from an EMBL/GenBank/DDBJ whole genome shotgun (WGS) entry which is preliminary data.</text>
</comment>
<reference evidence="2 3" key="1">
    <citation type="submission" date="2019-04" db="EMBL/GenBank/DDBJ databases">
        <title>Microbes associate with the intestines of laboratory mice.</title>
        <authorList>
            <person name="Navarre W."/>
            <person name="Wong E."/>
            <person name="Huang K.C."/>
            <person name="Tropini C."/>
            <person name="Ng K."/>
            <person name="Yu B."/>
        </authorList>
    </citation>
    <scope>NUCLEOTIDE SEQUENCE [LARGE SCALE GENOMIC DNA]</scope>
    <source>
        <strain evidence="2 3">NM83_B4-11</strain>
    </source>
</reference>
<dbReference type="Gene3D" id="3.40.50.10610">
    <property type="entry name" value="ABC-type transport auxiliary lipoprotein component"/>
    <property type="match status" value="1"/>
</dbReference>
<dbReference type="SUPFAM" id="SSF159594">
    <property type="entry name" value="XCC0632-like"/>
    <property type="match status" value="1"/>
</dbReference>
<protein>
    <submittedName>
        <fullName evidence="2">ABC transporter</fullName>
    </submittedName>
</protein>
<accession>A0ABY2QMM8</accession>
<dbReference type="Pfam" id="PF03886">
    <property type="entry name" value="ABC_trans_aux"/>
    <property type="match status" value="1"/>
</dbReference>
<gene>
    <name evidence="2" type="ORF">E5988_01125</name>
</gene>
<dbReference type="RefSeq" id="WP_136450458.1">
    <property type="nucleotide sequence ID" value="NZ_SSTI01000001.1"/>
</dbReference>
<name>A0ABY2QMM8_9SPHN</name>
<evidence type="ECO:0000313" key="2">
    <source>
        <dbReference type="EMBL" id="THG42094.1"/>
    </source>
</evidence>
<dbReference type="InterPro" id="IPR005586">
    <property type="entry name" value="ABC_trans_aux"/>
</dbReference>
<dbReference type="Proteomes" id="UP000308038">
    <property type="component" value="Unassembled WGS sequence"/>
</dbReference>
<organism evidence="2 3">
    <name type="scientific">Sphingomonas olei</name>
    <dbReference type="NCBI Taxonomy" id="1886787"/>
    <lineage>
        <taxon>Bacteria</taxon>
        <taxon>Pseudomonadati</taxon>
        <taxon>Pseudomonadota</taxon>
        <taxon>Alphaproteobacteria</taxon>
        <taxon>Sphingomonadales</taxon>
        <taxon>Sphingomonadaceae</taxon>
        <taxon>Sphingomonas</taxon>
    </lineage>
</organism>
<proteinExistence type="predicted"/>
<evidence type="ECO:0000313" key="3">
    <source>
        <dbReference type="Proteomes" id="UP000308038"/>
    </source>
</evidence>
<feature type="domain" description="ABC-type transport auxiliary lipoprotein component" evidence="1">
    <location>
        <begin position="33"/>
        <end position="188"/>
    </location>
</feature>
<dbReference type="EMBL" id="SSTI01000001">
    <property type="protein sequence ID" value="THG42094.1"/>
    <property type="molecule type" value="Genomic_DNA"/>
</dbReference>